<organism evidence="2">
    <name type="scientific">Anopheles marajoara</name>
    <dbReference type="NCBI Taxonomy" id="58244"/>
    <lineage>
        <taxon>Eukaryota</taxon>
        <taxon>Metazoa</taxon>
        <taxon>Ecdysozoa</taxon>
        <taxon>Arthropoda</taxon>
        <taxon>Hexapoda</taxon>
        <taxon>Insecta</taxon>
        <taxon>Pterygota</taxon>
        <taxon>Neoptera</taxon>
        <taxon>Endopterygota</taxon>
        <taxon>Diptera</taxon>
        <taxon>Nematocera</taxon>
        <taxon>Culicoidea</taxon>
        <taxon>Culicidae</taxon>
        <taxon>Anophelinae</taxon>
        <taxon>Anopheles</taxon>
    </lineage>
</organism>
<sequence>MSKPNVLVLGGCGFIGRHLVHYLVTNDLAARVKVVDKTPPLMAWLNRAHSVAFADERVEFTSANLINPASCQNAFRMTEPAMSMTATTTPATATDGESRWDFVINCAAETKPGQTDPVYEEGILKLSINCATEAIKQGAKRYVELSTASMCSDEKVPQKEDCPVEPWTMVGKYKAKVERELMAMEELPYTILRIPICYGVGDRKGLTPRLIIAGIYKHLGETMKLLWTGTMKMNVVHVEDVCGSIWELLQTDRSIRQIVNVCDDSDATQATISELLADIFGIEIDYWGITMSNMTKLDMAGAIEEINDRHLGPWAEVCTRDGVLNTPLTPYMDQELLLHKHVHLSNEKLKSYGYQLRRPRITRESLEEIVKDFIGMNHFPRTLLN</sequence>
<dbReference type="PANTHER" id="PTHR43245:SF11">
    <property type="entry name" value="LD23561P"/>
    <property type="match status" value="1"/>
</dbReference>
<dbReference type="AlphaFoldDB" id="A0A2M4BQW2"/>
<protein>
    <submittedName>
        <fullName evidence="2">Putative c-3 sterol dehydrogenase/3-beta-hydroxysteroid dehydrogenase</fullName>
    </submittedName>
</protein>
<dbReference type="SUPFAM" id="SSF51735">
    <property type="entry name" value="NAD(P)-binding Rossmann-fold domains"/>
    <property type="match status" value="1"/>
</dbReference>
<dbReference type="PANTHER" id="PTHR43245">
    <property type="entry name" value="BIFUNCTIONAL POLYMYXIN RESISTANCE PROTEIN ARNA"/>
    <property type="match status" value="1"/>
</dbReference>
<name>A0A2M4BQW2_9DIPT</name>
<dbReference type="InterPro" id="IPR001509">
    <property type="entry name" value="Epimerase_deHydtase"/>
</dbReference>
<dbReference type="Pfam" id="PF01370">
    <property type="entry name" value="Epimerase"/>
    <property type="match status" value="1"/>
</dbReference>
<accession>A0A2M4BQW2</accession>
<evidence type="ECO:0000313" key="2">
    <source>
        <dbReference type="EMBL" id="MBW55477.1"/>
    </source>
</evidence>
<evidence type="ECO:0000259" key="1">
    <source>
        <dbReference type="Pfam" id="PF01370"/>
    </source>
</evidence>
<dbReference type="Gene3D" id="3.40.50.720">
    <property type="entry name" value="NAD(P)-binding Rossmann-like Domain"/>
    <property type="match status" value="1"/>
</dbReference>
<proteinExistence type="predicted"/>
<feature type="domain" description="NAD-dependent epimerase/dehydratase" evidence="1">
    <location>
        <begin position="6"/>
        <end position="262"/>
    </location>
</feature>
<dbReference type="EMBL" id="GGFJ01006336">
    <property type="protein sequence ID" value="MBW55477.1"/>
    <property type="molecule type" value="Transcribed_RNA"/>
</dbReference>
<dbReference type="InterPro" id="IPR050177">
    <property type="entry name" value="Lipid_A_modif_metabolic_enz"/>
</dbReference>
<reference evidence="2" key="1">
    <citation type="submission" date="2018-01" db="EMBL/GenBank/DDBJ databases">
        <title>An insight into the sialome of Amazonian anophelines.</title>
        <authorList>
            <person name="Ribeiro J.M."/>
            <person name="Scarpassa V."/>
            <person name="Calvo E."/>
        </authorList>
    </citation>
    <scope>NUCLEOTIDE SEQUENCE</scope>
    <source>
        <tissue evidence="2">Salivary glands</tissue>
    </source>
</reference>
<dbReference type="InterPro" id="IPR036291">
    <property type="entry name" value="NAD(P)-bd_dom_sf"/>
</dbReference>